<dbReference type="SUPFAM" id="SSF52540">
    <property type="entry name" value="P-loop containing nucleoside triphosphate hydrolases"/>
    <property type="match status" value="1"/>
</dbReference>
<keyword evidence="3" id="KW-1185">Reference proteome</keyword>
<dbReference type="EMBL" id="JBHUEM010000005">
    <property type="protein sequence ID" value="MFD1736269.1"/>
    <property type="molecule type" value="Genomic_DNA"/>
</dbReference>
<comment type="caution">
    <text evidence="2">The sequence shown here is derived from an EMBL/GenBank/DDBJ whole genome shotgun (WGS) entry which is preliminary data.</text>
</comment>
<dbReference type="InterPro" id="IPR027417">
    <property type="entry name" value="P-loop_NTPase"/>
</dbReference>
<evidence type="ECO:0000256" key="1">
    <source>
        <dbReference type="SAM" id="MobiDB-lite"/>
    </source>
</evidence>
<feature type="region of interest" description="Disordered" evidence="1">
    <location>
        <begin position="120"/>
        <end position="249"/>
    </location>
</feature>
<feature type="compositionally biased region" description="Polar residues" evidence="1">
    <location>
        <begin position="130"/>
        <end position="139"/>
    </location>
</feature>
<sequence length="534" mass="61955">MDKILIAFNEKKTIDKIGQFFQTHYEKMEGLEVEIEGISSLDLLREKFNQGYFIIVTGNEFLHDDVNLLTQMKNHSLVIFLSDQEDKLIESPHFLQYKNFQDIQQWIVIHNFRNIKEESLEDEGNEQQDSDSASPNKNPFLQDGDSDNQNSVHVENKGLSEPPAPPNEELKERNQTQPTKESAEDAVTEQEDNQEDESSDKDEKPGKEDERSPVDNKEQEDKGEPSEKIPRVSAKELKNKEAEQASKQDKVPIESVDFDGRALEIRKSSFLKAKWDRNKTIAIWSPLHRVGITTLAINFGIFLGRERVLTAVLEGLNEQHIMKSMLSRYSHAPKNWVSYSNALHDKHAPVDRVVWNYQGVNWLPLDDKDTKYKWTKEGLFHFFNGVNYFDVVLVDLPSGKMANYTELALEHVDELWIVVDDSFQQIMAWKKYIHSLIEHYSVEAKLIFNKKYEFSQEKKLSADLDIPLLSSIPQLSPYVMRNYYEKTPIVLHRDVYQQVKSPFTNMGKHLLGDSFIVKDEKPSFVRKVASLFKR</sequence>
<proteinExistence type="predicted"/>
<accession>A0ABW4LNC5</accession>
<feature type="compositionally biased region" description="Acidic residues" evidence="1">
    <location>
        <begin position="184"/>
        <end position="200"/>
    </location>
</feature>
<dbReference type="Proteomes" id="UP001597214">
    <property type="component" value="Unassembled WGS sequence"/>
</dbReference>
<dbReference type="Gene3D" id="3.40.50.300">
    <property type="entry name" value="P-loop containing nucleotide triphosphate hydrolases"/>
    <property type="match status" value="1"/>
</dbReference>
<reference evidence="3" key="1">
    <citation type="journal article" date="2019" name="Int. J. Syst. Evol. Microbiol.">
        <title>The Global Catalogue of Microorganisms (GCM) 10K type strain sequencing project: providing services to taxonomists for standard genome sequencing and annotation.</title>
        <authorList>
            <consortium name="The Broad Institute Genomics Platform"/>
            <consortium name="The Broad Institute Genome Sequencing Center for Infectious Disease"/>
            <person name="Wu L."/>
            <person name="Ma J."/>
        </authorList>
    </citation>
    <scope>NUCLEOTIDE SEQUENCE [LARGE SCALE GENOMIC DNA]</scope>
    <source>
        <strain evidence="3">CCUG 49339</strain>
    </source>
</reference>
<dbReference type="RefSeq" id="WP_377927417.1">
    <property type="nucleotide sequence ID" value="NZ_JBHUEM010000005.1"/>
</dbReference>
<protein>
    <submittedName>
        <fullName evidence="2">Uncharacterized protein</fullName>
    </submittedName>
</protein>
<organism evidence="2 3">
    <name type="scientific">Bacillus salitolerans</name>
    <dbReference type="NCBI Taxonomy" id="1437434"/>
    <lineage>
        <taxon>Bacteria</taxon>
        <taxon>Bacillati</taxon>
        <taxon>Bacillota</taxon>
        <taxon>Bacilli</taxon>
        <taxon>Bacillales</taxon>
        <taxon>Bacillaceae</taxon>
        <taxon>Bacillus</taxon>
    </lineage>
</organism>
<gene>
    <name evidence="2" type="ORF">ACFSCX_06780</name>
</gene>
<name>A0ABW4LNC5_9BACI</name>
<evidence type="ECO:0000313" key="3">
    <source>
        <dbReference type="Proteomes" id="UP001597214"/>
    </source>
</evidence>
<feature type="compositionally biased region" description="Basic and acidic residues" evidence="1">
    <location>
        <begin position="201"/>
        <end position="249"/>
    </location>
</feature>
<feature type="compositionally biased region" description="Acidic residues" evidence="1">
    <location>
        <begin position="120"/>
        <end position="129"/>
    </location>
</feature>
<evidence type="ECO:0000313" key="2">
    <source>
        <dbReference type="EMBL" id="MFD1736269.1"/>
    </source>
</evidence>